<proteinExistence type="predicted"/>
<organism evidence="1 2">
    <name type="scientific">Choristoneura fumiferana</name>
    <name type="common">Spruce budworm moth</name>
    <name type="synonym">Archips fumiferana</name>
    <dbReference type="NCBI Taxonomy" id="7141"/>
    <lineage>
        <taxon>Eukaryota</taxon>
        <taxon>Metazoa</taxon>
        <taxon>Ecdysozoa</taxon>
        <taxon>Arthropoda</taxon>
        <taxon>Hexapoda</taxon>
        <taxon>Insecta</taxon>
        <taxon>Pterygota</taxon>
        <taxon>Neoptera</taxon>
        <taxon>Endopterygota</taxon>
        <taxon>Lepidoptera</taxon>
        <taxon>Glossata</taxon>
        <taxon>Ditrysia</taxon>
        <taxon>Tortricoidea</taxon>
        <taxon>Tortricidae</taxon>
        <taxon>Tortricinae</taxon>
        <taxon>Choristoneura</taxon>
    </lineage>
</organism>
<keyword evidence="2" id="KW-1185">Reference proteome</keyword>
<sequence>MILVELGSSLFFPLAPVSEESDVGSDVSIGEESSLPANSEIKGLVTYCFWYSHKPYKYFIKALAKNVPEDLILHGMNRSVAARARAIRILGVSVSNYLHNDIDDVFTMYDRAIFF</sequence>
<protein>
    <submittedName>
        <fullName evidence="1">Uncharacterized protein</fullName>
    </submittedName>
</protein>
<dbReference type="EMBL" id="CM046103">
    <property type="protein sequence ID" value="KAI8427794.1"/>
    <property type="molecule type" value="Genomic_DNA"/>
</dbReference>
<accession>A0ACC0JUS4</accession>
<reference evidence="1 2" key="1">
    <citation type="journal article" date="2022" name="Genome Biol. Evol.">
        <title>The Spruce Budworm Genome: Reconstructing the Evolutionary History of Antifreeze Proteins.</title>
        <authorList>
            <person name="Beliveau C."/>
            <person name="Gagne P."/>
            <person name="Picq S."/>
            <person name="Vernygora O."/>
            <person name="Keeling C.I."/>
            <person name="Pinkney K."/>
            <person name="Doucet D."/>
            <person name="Wen F."/>
            <person name="Johnston J.S."/>
            <person name="Maaroufi H."/>
            <person name="Boyle B."/>
            <person name="Laroche J."/>
            <person name="Dewar K."/>
            <person name="Juretic N."/>
            <person name="Blackburn G."/>
            <person name="Nisole A."/>
            <person name="Brunet B."/>
            <person name="Brandao M."/>
            <person name="Lumley L."/>
            <person name="Duan J."/>
            <person name="Quan G."/>
            <person name="Lucarotti C.J."/>
            <person name="Roe A.D."/>
            <person name="Sperling F.A.H."/>
            <person name="Levesque R.C."/>
            <person name="Cusson M."/>
        </authorList>
    </citation>
    <scope>NUCLEOTIDE SEQUENCE [LARGE SCALE GENOMIC DNA]</scope>
    <source>
        <strain evidence="1">Glfc:IPQL:Cfum</strain>
    </source>
</reference>
<gene>
    <name evidence="1" type="ORF">MSG28_002198</name>
</gene>
<dbReference type="Proteomes" id="UP001064048">
    <property type="component" value="Chromosome 3"/>
</dbReference>
<name>A0ACC0JUS4_CHOFU</name>
<comment type="caution">
    <text evidence="1">The sequence shown here is derived from an EMBL/GenBank/DDBJ whole genome shotgun (WGS) entry which is preliminary data.</text>
</comment>
<evidence type="ECO:0000313" key="2">
    <source>
        <dbReference type="Proteomes" id="UP001064048"/>
    </source>
</evidence>
<evidence type="ECO:0000313" key="1">
    <source>
        <dbReference type="EMBL" id="KAI8427794.1"/>
    </source>
</evidence>